<dbReference type="SMART" id="SM00184">
    <property type="entry name" value="RING"/>
    <property type="match status" value="1"/>
</dbReference>
<organism evidence="7 8">
    <name type="scientific">Lentinus brumalis</name>
    <dbReference type="NCBI Taxonomy" id="2498619"/>
    <lineage>
        <taxon>Eukaryota</taxon>
        <taxon>Fungi</taxon>
        <taxon>Dikarya</taxon>
        <taxon>Basidiomycota</taxon>
        <taxon>Agaricomycotina</taxon>
        <taxon>Agaricomycetes</taxon>
        <taxon>Polyporales</taxon>
        <taxon>Polyporaceae</taxon>
        <taxon>Lentinus</taxon>
    </lineage>
</organism>
<keyword evidence="5" id="KW-0175">Coiled coil</keyword>
<dbReference type="InterPro" id="IPR013083">
    <property type="entry name" value="Znf_RING/FYVE/PHD"/>
</dbReference>
<name>A0A371CJ36_9APHY</name>
<gene>
    <name evidence="7" type="ORF">OH76DRAFT_1413083</name>
</gene>
<keyword evidence="2 4" id="KW-0863">Zinc-finger</keyword>
<reference evidence="7 8" key="1">
    <citation type="journal article" date="2018" name="Biotechnol. Biofuels">
        <title>Integrative visual omics of the white-rot fungus Polyporus brumalis exposes the biotechnological potential of its oxidative enzymes for delignifying raw plant biomass.</title>
        <authorList>
            <person name="Miyauchi S."/>
            <person name="Rancon A."/>
            <person name="Drula E."/>
            <person name="Hage H."/>
            <person name="Chaduli D."/>
            <person name="Favel A."/>
            <person name="Grisel S."/>
            <person name="Henrissat B."/>
            <person name="Herpoel-Gimbert I."/>
            <person name="Ruiz-Duenas F.J."/>
            <person name="Chevret D."/>
            <person name="Hainaut M."/>
            <person name="Lin J."/>
            <person name="Wang M."/>
            <person name="Pangilinan J."/>
            <person name="Lipzen A."/>
            <person name="Lesage-Meessen L."/>
            <person name="Navarro D."/>
            <person name="Riley R."/>
            <person name="Grigoriev I.V."/>
            <person name="Zhou S."/>
            <person name="Raouche S."/>
            <person name="Rosso M.N."/>
        </authorList>
    </citation>
    <scope>NUCLEOTIDE SEQUENCE [LARGE SCALE GENOMIC DNA]</scope>
    <source>
        <strain evidence="7 8">BRFM 1820</strain>
    </source>
</reference>
<feature type="coiled-coil region" evidence="5">
    <location>
        <begin position="173"/>
        <end position="256"/>
    </location>
</feature>
<feature type="domain" description="RING-type" evidence="6">
    <location>
        <begin position="6"/>
        <end position="47"/>
    </location>
</feature>
<keyword evidence="8" id="KW-1185">Reference proteome</keyword>
<dbReference type="OrthoDB" id="6105938at2759"/>
<dbReference type="SUPFAM" id="SSF57850">
    <property type="entry name" value="RING/U-box"/>
    <property type="match status" value="1"/>
</dbReference>
<evidence type="ECO:0000256" key="3">
    <source>
        <dbReference type="ARBA" id="ARBA00022833"/>
    </source>
</evidence>
<dbReference type="EMBL" id="KZ857569">
    <property type="protein sequence ID" value="RDX40278.1"/>
    <property type="molecule type" value="Genomic_DNA"/>
</dbReference>
<dbReference type="STRING" id="139420.A0A371CJ36"/>
<dbReference type="PROSITE" id="PS50089">
    <property type="entry name" value="ZF_RING_2"/>
    <property type="match status" value="1"/>
</dbReference>
<dbReference type="AlphaFoldDB" id="A0A371CJ36"/>
<dbReference type="GO" id="GO:0008270">
    <property type="term" value="F:zinc ion binding"/>
    <property type="evidence" value="ECO:0007669"/>
    <property type="project" value="UniProtKB-KW"/>
</dbReference>
<protein>
    <recommendedName>
        <fullName evidence="6">RING-type domain-containing protein</fullName>
    </recommendedName>
</protein>
<evidence type="ECO:0000313" key="7">
    <source>
        <dbReference type="EMBL" id="RDX40278.1"/>
    </source>
</evidence>
<dbReference type="InterPro" id="IPR017907">
    <property type="entry name" value="Znf_RING_CS"/>
</dbReference>
<evidence type="ECO:0000256" key="2">
    <source>
        <dbReference type="ARBA" id="ARBA00022771"/>
    </source>
</evidence>
<proteinExistence type="predicted"/>
<keyword evidence="3" id="KW-0862">Zinc</keyword>
<dbReference type="InterPro" id="IPR001841">
    <property type="entry name" value="Znf_RING"/>
</dbReference>
<evidence type="ECO:0000256" key="5">
    <source>
        <dbReference type="SAM" id="Coils"/>
    </source>
</evidence>
<dbReference type="Pfam" id="PF13639">
    <property type="entry name" value="zf-RING_2"/>
    <property type="match status" value="1"/>
</dbReference>
<sequence>MPSFRCSICLDTLGVTSKPMSTLCGHIYCLDCATFRFGSHPSCAICRSPQTLDKMIRLYPDWEGEETRQDACVPDPIDTVSSSPISVRCMDRAAEEAVETVKYTIAGKVELDDALMVCNTFVNSVTDREKPHLNTDLLRELSFQLALMSTKWKDEHAKMKKITKNAQTTRAIESRLTAQVEKQRSTIDRLEKVNASLSTQVVTMRERMDALERQFSCSSEDASRQRVHSAKVENELEEVRTELEGWKQQALKAKKKYIVLKNKVIAAGRADSSKSCRSAHDASDDLLIVG</sequence>
<dbReference type="PROSITE" id="PS00518">
    <property type="entry name" value="ZF_RING_1"/>
    <property type="match status" value="1"/>
</dbReference>
<dbReference type="Proteomes" id="UP000256964">
    <property type="component" value="Unassembled WGS sequence"/>
</dbReference>
<evidence type="ECO:0000256" key="4">
    <source>
        <dbReference type="PROSITE-ProRule" id="PRU00175"/>
    </source>
</evidence>
<evidence type="ECO:0000256" key="1">
    <source>
        <dbReference type="ARBA" id="ARBA00022723"/>
    </source>
</evidence>
<evidence type="ECO:0000259" key="6">
    <source>
        <dbReference type="PROSITE" id="PS50089"/>
    </source>
</evidence>
<accession>A0A371CJ36</accession>
<evidence type="ECO:0000313" key="8">
    <source>
        <dbReference type="Proteomes" id="UP000256964"/>
    </source>
</evidence>
<keyword evidence="1" id="KW-0479">Metal-binding</keyword>
<dbReference type="Gene3D" id="3.30.40.10">
    <property type="entry name" value="Zinc/RING finger domain, C3HC4 (zinc finger)"/>
    <property type="match status" value="1"/>
</dbReference>